<dbReference type="PANTHER" id="PTHR40472">
    <property type="entry name" value="RICIN B-TYPE LECTIN DOMAIN-CONTAINING PROTEIN"/>
    <property type="match status" value="1"/>
</dbReference>
<proteinExistence type="predicted"/>
<reference evidence="2" key="1">
    <citation type="submission" date="2025-08" db="UniProtKB">
        <authorList>
            <consortium name="RefSeq"/>
        </authorList>
    </citation>
    <scope>IDENTIFICATION</scope>
</reference>
<evidence type="ECO:0000313" key="1">
    <source>
        <dbReference type="Proteomes" id="UP000504612"/>
    </source>
</evidence>
<dbReference type="PANTHER" id="PTHR40472:SF6">
    <property type="entry name" value="RICIN B-TYPE LECTIN DOMAIN-CONTAINING PROTEIN"/>
    <property type="match status" value="1"/>
</dbReference>
<dbReference type="InterPro" id="IPR039051">
    <property type="entry name" value="SE-CTX-like"/>
</dbReference>
<name>A0A6J1VUB8_9SAUR</name>
<accession>A0A6J1VUB8</accession>
<protein>
    <submittedName>
        <fullName evidence="2">Uncharacterized protein LOC113426075</fullName>
    </submittedName>
</protein>
<organism evidence="1 2">
    <name type="scientific">Notechis scutatus</name>
    <name type="common">mainland tiger snake</name>
    <dbReference type="NCBI Taxonomy" id="8663"/>
    <lineage>
        <taxon>Eukaryota</taxon>
        <taxon>Metazoa</taxon>
        <taxon>Chordata</taxon>
        <taxon>Craniata</taxon>
        <taxon>Vertebrata</taxon>
        <taxon>Euteleostomi</taxon>
        <taxon>Lepidosauria</taxon>
        <taxon>Squamata</taxon>
        <taxon>Bifurcata</taxon>
        <taxon>Unidentata</taxon>
        <taxon>Episquamata</taxon>
        <taxon>Toxicofera</taxon>
        <taxon>Serpentes</taxon>
        <taxon>Colubroidea</taxon>
        <taxon>Elapidae</taxon>
        <taxon>Hydrophiinae</taxon>
        <taxon>Notechis</taxon>
    </lineage>
</organism>
<gene>
    <name evidence="2" type="primary">LOC113426075</name>
</gene>
<dbReference type="Proteomes" id="UP000504612">
    <property type="component" value="Unplaced"/>
</dbReference>
<dbReference type="RefSeq" id="XP_026544188.1">
    <property type="nucleotide sequence ID" value="XM_026688403.1"/>
</dbReference>
<dbReference type="KEGG" id="nss:113426075"/>
<dbReference type="AlphaFoldDB" id="A0A6J1VUB8"/>
<dbReference type="GeneID" id="113426075"/>
<keyword evidence="1" id="KW-1185">Reference proteome</keyword>
<evidence type="ECO:0000313" key="2">
    <source>
        <dbReference type="RefSeq" id="XP_026544188.1"/>
    </source>
</evidence>
<sequence length="403" mass="44102">MQQVPAGTQSRWKLARARPTGRGMALFSQCLEPLGFLQSLRSLALGVVSHLQGSATAEELAFVRKEVELLERELAAGPGLLEDGGLDACEDCVAAAFGQLCMAVRAAPPAAPLETELFAQGCVRDKLERRLLVLWRRLQGNAVLSLQRPLLEQAVQRHRPRRPQMALFCQKLNAVLGAGLLCLLCQAGLAKRDSALLMGVWDPRVAALHKRMKEALGQCKGYFHQQAQEDVERALEQAVPPDPAELATSLLRQLEQNYDWLCWAVMAWWEEGEVEGEAGSGEVLAQGSFVSARTAAGLHLVACYQESPLALDRARTNQLIGELEWKLPNPPPEVYASLEAEPARARGYLARRMLQKLAEGLGPGVTLLVVPGKLEMKSSFPLATSLLHEYHHRLASGTVCIFG</sequence>